<accession>A0AA42CLM7</accession>
<dbReference type="RefSeq" id="WP_282588110.1">
    <property type="nucleotide sequence ID" value="NZ_JAMOIM010000031.1"/>
</dbReference>
<dbReference type="EMBL" id="JAMOIM010000031">
    <property type="protein sequence ID" value="MCW6511733.1"/>
    <property type="molecule type" value="Genomic_DNA"/>
</dbReference>
<sequence>MLDDGDQWLVEVKNVRCENPQKQRTTMSAAYVASLQAYADAVGAPLRLALYWSRWNLWTVIAPDRFRRPDGGLRVTMMEAVMANEFGRLGDVSIWTKPPLRLVLDAATDKPRKLSAEGLAEFIIGSARVFSGDIELTDPRDRRLAEILFLYGEWPAEGPLAIMGDDGIAGVEFVAAPEEPSDQGFDGIGWASRIFTRYFATRTVDGDQVIQLNGAPVPEWFAPLAAWDFKRSQLPLWLLHQQPSSAAPPDEEHGQRGVGS</sequence>
<name>A0AA42CLM7_9HYPH</name>
<keyword evidence="2" id="KW-1185">Reference proteome</keyword>
<proteinExistence type="predicted"/>
<protein>
    <submittedName>
        <fullName evidence="1">Uncharacterized protein</fullName>
    </submittedName>
</protein>
<dbReference type="Proteomes" id="UP001165667">
    <property type="component" value="Unassembled WGS sequence"/>
</dbReference>
<organism evidence="1 2">
    <name type="scientific">Lichenifustis flavocetrariae</name>
    <dbReference type="NCBI Taxonomy" id="2949735"/>
    <lineage>
        <taxon>Bacteria</taxon>
        <taxon>Pseudomonadati</taxon>
        <taxon>Pseudomonadota</taxon>
        <taxon>Alphaproteobacteria</taxon>
        <taxon>Hyphomicrobiales</taxon>
        <taxon>Lichenihabitantaceae</taxon>
        <taxon>Lichenifustis</taxon>
    </lineage>
</organism>
<dbReference type="AlphaFoldDB" id="A0AA42CLM7"/>
<evidence type="ECO:0000313" key="2">
    <source>
        <dbReference type="Proteomes" id="UP001165667"/>
    </source>
</evidence>
<reference evidence="1" key="1">
    <citation type="submission" date="2022-05" db="EMBL/GenBank/DDBJ databases">
        <authorList>
            <person name="Pankratov T."/>
        </authorList>
    </citation>
    <scope>NUCLEOTIDE SEQUENCE</scope>
    <source>
        <strain evidence="1">BP6-180914</strain>
    </source>
</reference>
<comment type="caution">
    <text evidence="1">The sequence shown here is derived from an EMBL/GenBank/DDBJ whole genome shotgun (WGS) entry which is preliminary data.</text>
</comment>
<gene>
    <name evidence="1" type="ORF">M8523_27585</name>
</gene>
<evidence type="ECO:0000313" key="1">
    <source>
        <dbReference type="EMBL" id="MCW6511733.1"/>
    </source>
</evidence>